<evidence type="ECO:0000256" key="1">
    <source>
        <dbReference type="SAM" id="MobiDB-lite"/>
    </source>
</evidence>
<dbReference type="OrthoDB" id="411458at2759"/>
<name>A0A812S6J8_SYMPI</name>
<evidence type="ECO:0000313" key="3">
    <source>
        <dbReference type="Proteomes" id="UP000649617"/>
    </source>
</evidence>
<comment type="caution">
    <text evidence="2">The sequence shown here is derived from an EMBL/GenBank/DDBJ whole genome shotgun (WGS) entry which is preliminary data.</text>
</comment>
<dbReference type="EMBL" id="CAJNIZ010023091">
    <property type="protein sequence ID" value="CAE7466266.1"/>
    <property type="molecule type" value="Genomic_DNA"/>
</dbReference>
<accession>A0A812S6J8</accession>
<sequence>MQSVPLDILYSSSFDFTRASGFAAALVAVCRGSPSGFLHWMGVLCSSWVTTSRGSTGRSMINPAGCQGLPSVDASNLMAWRVALLCLATSALGGVWVIEQPGSSILIESDPMQMVCGLLQVFKCRFWMWHYQSRTAKPTVLWSPSSAIRTFWRGRLNLAEVRAEKQARNPQNRQAPTRKYKDAGGRQRFQGTSELKGTGKYTFKFGAKIAEEMKTLISRAPRPVFQDADLAEATDIWANWSWDDSSWSSAEMLDVVKYLYGSKDLRIPAKWRPLLPETL</sequence>
<dbReference type="AlphaFoldDB" id="A0A812S6J8"/>
<dbReference type="Proteomes" id="UP000649617">
    <property type="component" value="Unassembled WGS sequence"/>
</dbReference>
<proteinExistence type="predicted"/>
<protein>
    <submittedName>
        <fullName evidence="2">Uncharacterized protein</fullName>
    </submittedName>
</protein>
<organism evidence="2 3">
    <name type="scientific">Symbiodinium pilosum</name>
    <name type="common">Dinoflagellate</name>
    <dbReference type="NCBI Taxonomy" id="2952"/>
    <lineage>
        <taxon>Eukaryota</taxon>
        <taxon>Sar</taxon>
        <taxon>Alveolata</taxon>
        <taxon>Dinophyceae</taxon>
        <taxon>Suessiales</taxon>
        <taxon>Symbiodiniaceae</taxon>
        <taxon>Symbiodinium</taxon>
    </lineage>
</organism>
<reference evidence="2" key="1">
    <citation type="submission" date="2021-02" db="EMBL/GenBank/DDBJ databases">
        <authorList>
            <person name="Dougan E. K."/>
            <person name="Rhodes N."/>
            <person name="Thang M."/>
            <person name="Chan C."/>
        </authorList>
    </citation>
    <scope>NUCLEOTIDE SEQUENCE</scope>
</reference>
<keyword evidence="3" id="KW-1185">Reference proteome</keyword>
<feature type="region of interest" description="Disordered" evidence="1">
    <location>
        <begin position="164"/>
        <end position="192"/>
    </location>
</feature>
<evidence type="ECO:0000313" key="2">
    <source>
        <dbReference type="EMBL" id="CAE7466266.1"/>
    </source>
</evidence>
<gene>
    <name evidence="2" type="ORF">SPIL2461_LOCUS11717</name>
</gene>